<sequence length="106" mass="10825">MYLQFSSEVIAAVYSTNTAVATTLSGLMHSAAAASTPAPPSADPVSAGLSSAFTSYQGGFFNITNNGITKFHEGNNKLPESIQRYEFSDGEGGAQVSSADAGVVAI</sequence>
<dbReference type="Proteomes" id="UP000215506">
    <property type="component" value="Unassembled WGS sequence"/>
</dbReference>
<dbReference type="AlphaFoldDB" id="A0A231GX59"/>
<accession>A0A231GX59</accession>
<dbReference type="EMBL" id="NGAF01000022">
    <property type="protein sequence ID" value="OXR41196.1"/>
    <property type="molecule type" value="Genomic_DNA"/>
</dbReference>
<reference evidence="2 3" key="1">
    <citation type="submission" date="2017-07" db="EMBL/GenBank/DDBJ databases">
        <title>First draft Genome Sequence of Nocardia cerradoensis isolated from human infection.</title>
        <authorList>
            <person name="Carrasco G."/>
        </authorList>
    </citation>
    <scope>NUCLEOTIDE SEQUENCE [LARGE SCALE GENOMIC DNA]</scope>
    <source>
        <strain evidence="2 3">CNM20130759</strain>
    </source>
</reference>
<proteinExistence type="predicted"/>
<gene>
    <name evidence="2" type="ORF">B7C42_06792</name>
</gene>
<feature type="domain" description="PE" evidence="1">
    <location>
        <begin position="4"/>
        <end position="85"/>
    </location>
</feature>
<protein>
    <recommendedName>
        <fullName evidence="1">PE domain-containing protein</fullName>
    </recommendedName>
</protein>
<evidence type="ECO:0000313" key="3">
    <source>
        <dbReference type="Proteomes" id="UP000215506"/>
    </source>
</evidence>
<evidence type="ECO:0000259" key="1">
    <source>
        <dbReference type="Pfam" id="PF00934"/>
    </source>
</evidence>
<organism evidence="2 3">
    <name type="scientific">Nocardia cerradoensis</name>
    <dbReference type="NCBI Taxonomy" id="85688"/>
    <lineage>
        <taxon>Bacteria</taxon>
        <taxon>Bacillati</taxon>
        <taxon>Actinomycetota</taxon>
        <taxon>Actinomycetes</taxon>
        <taxon>Mycobacteriales</taxon>
        <taxon>Nocardiaceae</taxon>
        <taxon>Nocardia</taxon>
    </lineage>
</organism>
<name>A0A231GX59_9NOCA</name>
<dbReference type="InterPro" id="IPR000084">
    <property type="entry name" value="PE-PGRS_N"/>
</dbReference>
<evidence type="ECO:0000313" key="2">
    <source>
        <dbReference type="EMBL" id="OXR41196.1"/>
    </source>
</evidence>
<comment type="caution">
    <text evidence="2">The sequence shown here is derived from an EMBL/GenBank/DDBJ whole genome shotgun (WGS) entry which is preliminary data.</text>
</comment>
<dbReference type="RefSeq" id="WP_039782284.1">
    <property type="nucleotide sequence ID" value="NZ_JAAXOR010000002.1"/>
</dbReference>
<keyword evidence="3" id="KW-1185">Reference proteome</keyword>
<dbReference type="Pfam" id="PF00934">
    <property type="entry name" value="PE"/>
    <property type="match status" value="1"/>
</dbReference>